<keyword evidence="2" id="KW-1185">Reference proteome</keyword>
<sequence length="59" mass="6827">MFYLVSSSGKDELDCGGFFLRKRRVGPRIWTKGSRWHKCVSRTQCLRRRSDADNGSNFG</sequence>
<reference evidence="1 2" key="4">
    <citation type="journal article" date="2011" name="BMC Genomics">
        <title>RNA-Seq improves annotation of protein-coding genes in the cucumber genome.</title>
        <authorList>
            <person name="Li Z."/>
            <person name="Zhang Z."/>
            <person name="Yan P."/>
            <person name="Huang S."/>
            <person name="Fei Z."/>
            <person name="Lin K."/>
        </authorList>
    </citation>
    <scope>NUCLEOTIDE SEQUENCE [LARGE SCALE GENOMIC DNA]</scope>
    <source>
        <strain evidence="2">cv. 9930</strain>
    </source>
</reference>
<name>A0A0A0KB25_CUCSA</name>
<dbReference type="AlphaFoldDB" id="A0A0A0KB25"/>
<evidence type="ECO:0000313" key="2">
    <source>
        <dbReference type="Proteomes" id="UP000029981"/>
    </source>
</evidence>
<reference evidence="1 2" key="3">
    <citation type="journal article" date="2010" name="BMC Genomics">
        <title>Transcriptome sequencing and comparative analysis of cucumber flowers with different sex types.</title>
        <authorList>
            <person name="Guo S."/>
            <person name="Zheng Y."/>
            <person name="Joung J.G."/>
            <person name="Liu S."/>
            <person name="Zhang Z."/>
            <person name="Crasta O.R."/>
            <person name="Sobral B.W."/>
            <person name="Xu Y."/>
            <person name="Huang S."/>
            <person name="Fei Z."/>
        </authorList>
    </citation>
    <scope>NUCLEOTIDE SEQUENCE [LARGE SCALE GENOMIC DNA]</scope>
    <source>
        <strain evidence="2">cv. 9930</strain>
    </source>
</reference>
<gene>
    <name evidence="1" type="ORF">Csa_6G151670</name>
</gene>
<reference evidence="1 2" key="2">
    <citation type="journal article" date="2009" name="PLoS ONE">
        <title>An integrated genetic and cytogenetic map of the cucumber genome.</title>
        <authorList>
            <person name="Ren Y."/>
            <person name="Zhang Z."/>
            <person name="Liu J."/>
            <person name="Staub J.E."/>
            <person name="Han Y."/>
            <person name="Cheng Z."/>
            <person name="Li X."/>
            <person name="Lu J."/>
            <person name="Miao H."/>
            <person name="Kang H."/>
            <person name="Xie B."/>
            <person name="Gu X."/>
            <person name="Wang X."/>
            <person name="Du Y."/>
            <person name="Jin W."/>
            <person name="Huang S."/>
        </authorList>
    </citation>
    <scope>NUCLEOTIDE SEQUENCE [LARGE SCALE GENOMIC DNA]</scope>
    <source>
        <strain evidence="2">cv. 9930</strain>
    </source>
</reference>
<dbReference type="Gramene" id="KGN46930">
    <property type="protein sequence ID" value="KGN46930"/>
    <property type="gene ID" value="Csa_6G151670"/>
</dbReference>
<evidence type="ECO:0000313" key="1">
    <source>
        <dbReference type="EMBL" id="KGN46930.1"/>
    </source>
</evidence>
<accession>A0A0A0KB25</accession>
<reference evidence="1 2" key="1">
    <citation type="journal article" date="2009" name="Nat. Genet.">
        <title>The genome of the cucumber, Cucumis sativus L.</title>
        <authorList>
            <person name="Huang S."/>
            <person name="Li R."/>
            <person name="Zhang Z."/>
            <person name="Li L."/>
            <person name="Gu X."/>
            <person name="Fan W."/>
            <person name="Lucas W.J."/>
            <person name="Wang X."/>
            <person name="Xie B."/>
            <person name="Ni P."/>
            <person name="Ren Y."/>
            <person name="Zhu H."/>
            <person name="Li J."/>
            <person name="Lin K."/>
            <person name="Jin W."/>
            <person name="Fei Z."/>
            <person name="Li G."/>
            <person name="Staub J."/>
            <person name="Kilian A."/>
            <person name="van der Vossen E.A."/>
            <person name="Wu Y."/>
            <person name="Guo J."/>
            <person name="He J."/>
            <person name="Jia Z."/>
            <person name="Ren Y."/>
            <person name="Tian G."/>
            <person name="Lu Y."/>
            <person name="Ruan J."/>
            <person name="Qian W."/>
            <person name="Wang M."/>
            <person name="Huang Q."/>
            <person name="Li B."/>
            <person name="Xuan Z."/>
            <person name="Cao J."/>
            <person name="Asan"/>
            <person name="Wu Z."/>
            <person name="Zhang J."/>
            <person name="Cai Q."/>
            <person name="Bai Y."/>
            <person name="Zhao B."/>
            <person name="Han Y."/>
            <person name="Li Y."/>
            <person name="Li X."/>
            <person name="Wang S."/>
            <person name="Shi Q."/>
            <person name="Liu S."/>
            <person name="Cho W.K."/>
            <person name="Kim J.Y."/>
            <person name="Xu Y."/>
            <person name="Heller-Uszynska K."/>
            <person name="Miao H."/>
            <person name="Cheng Z."/>
            <person name="Zhang S."/>
            <person name="Wu J."/>
            <person name="Yang Y."/>
            <person name="Kang H."/>
            <person name="Li M."/>
            <person name="Liang H."/>
            <person name="Ren X."/>
            <person name="Shi Z."/>
            <person name="Wen M."/>
            <person name="Jian M."/>
            <person name="Yang H."/>
            <person name="Zhang G."/>
            <person name="Yang Z."/>
            <person name="Chen R."/>
            <person name="Liu S."/>
            <person name="Li J."/>
            <person name="Ma L."/>
            <person name="Liu H."/>
            <person name="Zhou Y."/>
            <person name="Zhao J."/>
            <person name="Fang X."/>
            <person name="Li G."/>
            <person name="Fang L."/>
            <person name="Li Y."/>
            <person name="Liu D."/>
            <person name="Zheng H."/>
            <person name="Zhang Y."/>
            <person name="Qin N."/>
            <person name="Li Z."/>
            <person name="Yang G."/>
            <person name="Yang S."/>
            <person name="Bolund L."/>
            <person name="Kristiansen K."/>
            <person name="Zheng H."/>
            <person name="Li S."/>
            <person name="Zhang X."/>
            <person name="Yang H."/>
            <person name="Wang J."/>
            <person name="Sun R."/>
            <person name="Zhang B."/>
            <person name="Jiang S."/>
            <person name="Wang J."/>
            <person name="Du Y."/>
            <person name="Li S."/>
        </authorList>
    </citation>
    <scope>NUCLEOTIDE SEQUENCE [LARGE SCALE GENOMIC DNA]</scope>
    <source>
        <strain evidence="2">cv. 9930</strain>
    </source>
</reference>
<dbReference type="Proteomes" id="UP000029981">
    <property type="component" value="Chromosome 6"/>
</dbReference>
<dbReference type="EMBL" id="CM002927">
    <property type="protein sequence ID" value="KGN46930.1"/>
    <property type="molecule type" value="Genomic_DNA"/>
</dbReference>
<protein>
    <submittedName>
        <fullName evidence="1">Uncharacterized protein</fullName>
    </submittedName>
</protein>
<organism evidence="1 2">
    <name type="scientific">Cucumis sativus</name>
    <name type="common">Cucumber</name>
    <dbReference type="NCBI Taxonomy" id="3659"/>
    <lineage>
        <taxon>Eukaryota</taxon>
        <taxon>Viridiplantae</taxon>
        <taxon>Streptophyta</taxon>
        <taxon>Embryophyta</taxon>
        <taxon>Tracheophyta</taxon>
        <taxon>Spermatophyta</taxon>
        <taxon>Magnoliopsida</taxon>
        <taxon>eudicotyledons</taxon>
        <taxon>Gunneridae</taxon>
        <taxon>Pentapetalae</taxon>
        <taxon>rosids</taxon>
        <taxon>fabids</taxon>
        <taxon>Cucurbitales</taxon>
        <taxon>Cucurbitaceae</taxon>
        <taxon>Benincaseae</taxon>
        <taxon>Cucumis</taxon>
    </lineage>
</organism>
<proteinExistence type="predicted"/>